<keyword evidence="1 2" id="KW-0808">Transferase</keyword>
<dbReference type="GO" id="GO:0005811">
    <property type="term" value="C:lipid droplet"/>
    <property type="evidence" value="ECO:0007669"/>
    <property type="project" value="TreeGrafter"/>
</dbReference>
<keyword evidence="4" id="KW-1185">Reference proteome</keyword>
<proteinExistence type="inferred from homology"/>
<dbReference type="Gene3D" id="3.40.1180.10">
    <property type="entry name" value="Decaprenyl diphosphate synthase-like"/>
    <property type="match status" value="1"/>
</dbReference>
<dbReference type="GeneID" id="66118630"/>
<dbReference type="InterPro" id="IPR036424">
    <property type="entry name" value="UPP_synth-like_sf"/>
</dbReference>
<comment type="caution">
    <text evidence="3">The sequence shown here is derived from an EMBL/GenBank/DDBJ whole genome shotgun (WGS) entry which is preliminary data.</text>
</comment>
<sequence length="262" mass="29615">MAYAKNKGLALAKGHSAGAESLVSVLETAFRVGITHCTIYAFSIENFNRTQAEVDTLLGLLRDRLKLLAQYNANKLDKQFMSCSVRIIGNKSMIPEDILKDLEEIEESTAKSQTGNILNVCFPYTSRDDITHSIKCNIESILSGDLDSQSISLQSLTDFMYMGRDSPPLDILIRTSGHNRLSDFMLWQANKSCTIEFIDILWPQFKFLQFIFVLFKWSYYKTIQLEAESVPKIKKSTSKSIMLNELPPHPPYVVVGQGENIK</sequence>
<dbReference type="EC" id="2.5.1.-" evidence="2"/>
<dbReference type="Proteomes" id="UP000790833">
    <property type="component" value="Unassembled WGS sequence"/>
</dbReference>
<organism evidence="3 4">
    <name type="scientific">Scheffersomyces spartinae</name>
    <dbReference type="NCBI Taxonomy" id="45513"/>
    <lineage>
        <taxon>Eukaryota</taxon>
        <taxon>Fungi</taxon>
        <taxon>Dikarya</taxon>
        <taxon>Ascomycota</taxon>
        <taxon>Saccharomycotina</taxon>
        <taxon>Pichiomycetes</taxon>
        <taxon>Debaryomycetaceae</taxon>
        <taxon>Scheffersomyces</taxon>
    </lineage>
</organism>
<evidence type="ECO:0000313" key="4">
    <source>
        <dbReference type="Proteomes" id="UP000790833"/>
    </source>
</evidence>
<dbReference type="EMBL" id="JAHMUF010000009">
    <property type="protein sequence ID" value="KAG7194053.1"/>
    <property type="molecule type" value="Genomic_DNA"/>
</dbReference>
<dbReference type="GO" id="GO:0016094">
    <property type="term" value="P:polyprenol biosynthetic process"/>
    <property type="evidence" value="ECO:0007669"/>
    <property type="project" value="TreeGrafter"/>
</dbReference>
<dbReference type="InterPro" id="IPR001441">
    <property type="entry name" value="UPP_synth-like"/>
</dbReference>
<dbReference type="GO" id="GO:0045547">
    <property type="term" value="F:ditrans,polycis-polyprenyl diphosphate synthase [(2E,6E)-farnesyl diphosphate specific] activity"/>
    <property type="evidence" value="ECO:0007669"/>
    <property type="project" value="TreeGrafter"/>
</dbReference>
<dbReference type="GO" id="GO:1904423">
    <property type="term" value="C:dehydrodolichyl diphosphate synthase complex"/>
    <property type="evidence" value="ECO:0007669"/>
    <property type="project" value="TreeGrafter"/>
</dbReference>
<accession>A0A9P8AI57</accession>
<dbReference type="NCBIfam" id="TIGR00055">
    <property type="entry name" value="uppS"/>
    <property type="match status" value="1"/>
</dbReference>
<dbReference type="RefSeq" id="XP_043049600.1">
    <property type="nucleotide sequence ID" value="XM_043195895.1"/>
</dbReference>
<dbReference type="SUPFAM" id="SSF64005">
    <property type="entry name" value="Undecaprenyl diphosphate synthase"/>
    <property type="match status" value="1"/>
</dbReference>
<dbReference type="GO" id="GO:0005783">
    <property type="term" value="C:endoplasmic reticulum"/>
    <property type="evidence" value="ECO:0007669"/>
    <property type="project" value="TreeGrafter"/>
</dbReference>
<gene>
    <name evidence="3" type="primary">SRT1</name>
    <name evidence="3" type="ORF">KQ657_005256</name>
</gene>
<reference evidence="3" key="1">
    <citation type="submission" date="2021-03" db="EMBL/GenBank/DDBJ databases">
        <authorList>
            <person name="Palmer J.M."/>
        </authorList>
    </citation>
    <scope>NUCLEOTIDE SEQUENCE</scope>
    <source>
        <strain evidence="3">ARV_011</strain>
    </source>
</reference>
<dbReference type="GO" id="GO:0016020">
    <property type="term" value="C:membrane"/>
    <property type="evidence" value="ECO:0007669"/>
    <property type="project" value="TreeGrafter"/>
</dbReference>
<evidence type="ECO:0000256" key="2">
    <source>
        <dbReference type="RuleBase" id="RU363018"/>
    </source>
</evidence>
<protein>
    <recommendedName>
        <fullName evidence="2">Alkyl transferase</fullName>
        <ecNumber evidence="2">2.5.1.-</ecNumber>
    </recommendedName>
</protein>
<dbReference type="PROSITE" id="PS01066">
    <property type="entry name" value="UPP_SYNTHASE"/>
    <property type="match status" value="1"/>
</dbReference>
<evidence type="ECO:0000313" key="3">
    <source>
        <dbReference type="EMBL" id="KAG7194053.1"/>
    </source>
</evidence>
<dbReference type="InterPro" id="IPR018520">
    <property type="entry name" value="UPP_synth-like_CS"/>
</dbReference>
<comment type="similarity">
    <text evidence="2">Belongs to the UPP synthase family.</text>
</comment>
<dbReference type="PANTHER" id="PTHR10291:SF2">
    <property type="entry name" value="DEHYDRODOLICHYL DIPHOSPHATE SYNTHASE COMPLEX SUBUNIT SRT1"/>
    <property type="match status" value="1"/>
</dbReference>
<name>A0A9P8AI57_9ASCO</name>
<dbReference type="PANTHER" id="PTHR10291">
    <property type="entry name" value="DEHYDRODOLICHYL DIPHOSPHATE SYNTHASE FAMILY MEMBER"/>
    <property type="match status" value="1"/>
</dbReference>
<evidence type="ECO:0000256" key="1">
    <source>
        <dbReference type="ARBA" id="ARBA00022679"/>
    </source>
</evidence>
<dbReference type="AlphaFoldDB" id="A0A9P8AI57"/>
<dbReference type="CDD" id="cd00475">
    <property type="entry name" value="Cis_IPPS"/>
    <property type="match status" value="1"/>
</dbReference>
<dbReference type="OrthoDB" id="4173905at2759"/>
<dbReference type="Pfam" id="PF01255">
    <property type="entry name" value="Prenyltransf"/>
    <property type="match status" value="1"/>
</dbReference>